<accession>A0A139WTY4</accession>
<dbReference type="PANTHER" id="PTHR30250">
    <property type="entry name" value="PST FAMILY PREDICTED COLANIC ACID TRANSPORTER"/>
    <property type="match status" value="1"/>
</dbReference>
<evidence type="ECO:0000256" key="2">
    <source>
        <dbReference type="ARBA" id="ARBA00007430"/>
    </source>
</evidence>
<comment type="subcellular location">
    <subcellularLocation>
        <location evidence="1">Cell membrane</location>
        <topology evidence="1">Multi-pass membrane protein</topology>
    </subcellularLocation>
</comment>
<organism evidence="8 9">
    <name type="scientific">Scytonema hofmannii PCC 7110</name>
    <dbReference type="NCBI Taxonomy" id="128403"/>
    <lineage>
        <taxon>Bacteria</taxon>
        <taxon>Bacillati</taxon>
        <taxon>Cyanobacteriota</taxon>
        <taxon>Cyanophyceae</taxon>
        <taxon>Nostocales</taxon>
        <taxon>Scytonemataceae</taxon>
        <taxon>Scytonema</taxon>
    </lineage>
</organism>
<evidence type="ECO:0000256" key="1">
    <source>
        <dbReference type="ARBA" id="ARBA00004651"/>
    </source>
</evidence>
<feature type="transmembrane region" description="Helical" evidence="7">
    <location>
        <begin position="121"/>
        <end position="141"/>
    </location>
</feature>
<keyword evidence="5 7" id="KW-1133">Transmembrane helix</keyword>
<comment type="similarity">
    <text evidence="2">Belongs to the polysaccharide synthase family.</text>
</comment>
<evidence type="ECO:0000256" key="5">
    <source>
        <dbReference type="ARBA" id="ARBA00022989"/>
    </source>
</evidence>
<keyword evidence="3" id="KW-1003">Cell membrane</keyword>
<feature type="transmembrane region" description="Helical" evidence="7">
    <location>
        <begin position="237"/>
        <end position="256"/>
    </location>
</feature>
<keyword evidence="4 7" id="KW-0812">Transmembrane</keyword>
<dbReference type="AlphaFoldDB" id="A0A139WTY4"/>
<feature type="transmembrane region" description="Helical" evidence="7">
    <location>
        <begin position="369"/>
        <end position="387"/>
    </location>
</feature>
<keyword evidence="6 7" id="KW-0472">Membrane</keyword>
<keyword evidence="9" id="KW-1185">Reference proteome</keyword>
<dbReference type="RefSeq" id="WP_017742366.1">
    <property type="nucleotide sequence ID" value="NZ_KQ976354.1"/>
</dbReference>
<sequence>MNPITRLIKIINSNQFIRNLGWLGMAQIAYRVLRLGLVVIIARFLTPYDYGLGAIVLAVREFAITFSDIGIGAKIIQADDSELKELSNSAYWLNWVVFSGLFLLQCLAAFPISWIQNTYDVILPICVSGLTYLIWPVSNIQKVMLQRENRFKSIAIADSIQYSISTILSALLAVMGMGIWAFALPAVLVAPLEIIIYRQQHSWRPSTGFTTKYWQEIWNFGKNILAVGLLKTLRNNLDYWIILGFLGVKELGIYFFGFNAGLGISLSLISAIESVILPHLCASRAEWDKFRNSYFNSLKAISFVIIPFVIFQASLAPIYVPIIFGQKWTPAIPIVVLICLSAIPRPFADAASQLLVAISKPHLNFRWNVLFTTIFTAALLFGIQWKVIGVATAVLAIHWLFLPLFTLWTTRYVFKM</sequence>
<reference evidence="8 9" key="1">
    <citation type="journal article" date="2013" name="Genome Biol. Evol.">
        <title>Genomes of Stigonematalean cyanobacteria (subsection V) and the evolution of oxygenic photosynthesis from prokaryotes to plastids.</title>
        <authorList>
            <person name="Dagan T."/>
            <person name="Roettger M."/>
            <person name="Stucken K."/>
            <person name="Landan G."/>
            <person name="Koch R."/>
            <person name="Major P."/>
            <person name="Gould S.B."/>
            <person name="Goremykin V.V."/>
            <person name="Rippka R."/>
            <person name="Tandeau de Marsac N."/>
            <person name="Gugger M."/>
            <person name="Lockhart P.J."/>
            <person name="Allen J.F."/>
            <person name="Brune I."/>
            <person name="Maus I."/>
            <person name="Puhler A."/>
            <person name="Martin W.F."/>
        </authorList>
    </citation>
    <scope>NUCLEOTIDE SEQUENCE [LARGE SCALE GENOMIC DNA]</scope>
    <source>
        <strain evidence="8 9">PCC 7110</strain>
    </source>
</reference>
<dbReference type="Proteomes" id="UP000076925">
    <property type="component" value="Unassembled WGS sequence"/>
</dbReference>
<evidence type="ECO:0000313" key="9">
    <source>
        <dbReference type="Proteomes" id="UP000076925"/>
    </source>
</evidence>
<feature type="transmembrane region" description="Helical" evidence="7">
    <location>
        <begin position="330"/>
        <end position="348"/>
    </location>
</feature>
<evidence type="ECO:0000256" key="6">
    <source>
        <dbReference type="ARBA" id="ARBA00023136"/>
    </source>
</evidence>
<gene>
    <name evidence="8" type="ORF">WA1_48675</name>
</gene>
<dbReference type="CDD" id="cd13127">
    <property type="entry name" value="MATE_tuaB_like"/>
    <property type="match status" value="1"/>
</dbReference>
<dbReference type="PANTHER" id="PTHR30250:SF10">
    <property type="entry name" value="LIPOPOLYSACCHARIDE BIOSYNTHESIS PROTEIN WZXC"/>
    <property type="match status" value="1"/>
</dbReference>
<dbReference type="EMBL" id="ANNX02000048">
    <property type="protein sequence ID" value="KYC35898.1"/>
    <property type="molecule type" value="Genomic_DNA"/>
</dbReference>
<name>A0A139WTY4_9CYAN</name>
<dbReference type="Pfam" id="PF13440">
    <property type="entry name" value="Polysacc_synt_3"/>
    <property type="match status" value="1"/>
</dbReference>
<dbReference type="STRING" id="128403.WA1_48675"/>
<evidence type="ECO:0000256" key="4">
    <source>
        <dbReference type="ARBA" id="ARBA00022692"/>
    </source>
</evidence>
<comment type="caution">
    <text evidence="8">The sequence shown here is derived from an EMBL/GenBank/DDBJ whole genome shotgun (WGS) entry which is preliminary data.</text>
</comment>
<dbReference type="GO" id="GO:0005886">
    <property type="term" value="C:plasma membrane"/>
    <property type="evidence" value="ECO:0007669"/>
    <property type="project" value="UniProtKB-SubCell"/>
</dbReference>
<dbReference type="InterPro" id="IPR050833">
    <property type="entry name" value="Poly_Biosynth_Transport"/>
</dbReference>
<evidence type="ECO:0000256" key="7">
    <source>
        <dbReference type="SAM" id="Phobius"/>
    </source>
</evidence>
<protein>
    <submittedName>
        <fullName evidence="8">Polysaccharide biosynthesis protein</fullName>
    </submittedName>
</protein>
<proteinExistence type="inferred from homology"/>
<feature type="transmembrane region" description="Helical" evidence="7">
    <location>
        <begin position="393"/>
        <end position="414"/>
    </location>
</feature>
<feature type="transmembrane region" description="Helical" evidence="7">
    <location>
        <begin position="92"/>
        <end position="115"/>
    </location>
</feature>
<evidence type="ECO:0000313" key="8">
    <source>
        <dbReference type="EMBL" id="KYC35898.1"/>
    </source>
</evidence>
<evidence type="ECO:0000256" key="3">
    <source>
        <dbReference type="ARBA" id="ARBA00022475"/>
    </source>
</evidence>
<feature type="transmembrane region" description="Helical" evidence="7">
    <location>
        <begin position="303"/>
        <end position="324"/>
    </location>
</feature>
<feature type="transmembrane region" description="Helical" evidence="7">
    <location>
        <begin position="20"/>
        <end position="44"/>
    </location>
</feature>